<protein>
    <submittedName>
        <fullName evidence="6">Putative tick transposon</fullName>
    </submittedName>
</protein>
<comment type="subcellular location">
    <subcellularLocation>
        <location evidence="1">Nucleus</location>
    </subcellularLocation>
</comment>
<evidence type="ECO:0000256" key="2">
    <source>
        <dbReference type="ARBA" id="ARBA00023125"/>
    </source>
</evidence>
<evidence type="ECO:0000259" key="5">
    <source>
        <dbReference type="PROSITE" id="PS51253"/>
    </source>
</evidence>
<accession>A0A147BBA7</accession>
<dbReference type="AlphaFoldDB" id="A0A147BBA7"/>
<dbReference type="PANTHER" id="PTHR19303:SF73">
    <property type="entry name" value="PROTEIN PDC2"/>
    <property type="match status" value="1"/>
</dbReference>
<dbReference type="GO" id="GO:0005634">
    <property type="term" value="C:nucleus"/>
    <property type="evidence" value="ECO:0007669"/>
    <property type="project" value="UniProtKB-SubCell"/>
</dbReference>
<dbReference type="InterPro" id="IPR004875">
    <property type="entry name" value="DDE_SF_endonuclease_dom"/>
</dbReference>
<dbReference type="SMART" id="SM00674">
    <property type="entry name" value="CENPB"/>
    <property type="match status" value="1"/>
</dbReference>
<organism evidence="6">
    <name type="scientific">Ixodes ricinus</name>
    <name type="common">Common tick</name>
    <name type="synonym">Acarus ricinus</name>
    <dbReference type="NCBI Taxonomy" id="34613"/>
    <lineage>
        <taxon>Eukaryota</taxon>
        <taxon>Metazoa</taxon>
        <taxon>Ecdysozoa</taxon>
        <taxon>Arthropoda</taxon>
        <taxon>Chelicerata</taxon>
        <taxon>Arachnida</taxon>
        <taxon>Acari</taxon>
        <taxon>Parasitiformes</taxon>
        <taxon>Ixodida</taxon>
        <taxon>Ixodoidea</taxon>
        <taxon>Ixodidae</taxon>
        <taxon>Ixodinae</taxon>
        <taxon>Ixodes</taxon>
    </lineage>
</organism>
<feature type="domain" description="HTH CENPB-type" evidence="5">
    <location>
        <begin position="63"/>
        <end position="134"/>
    </location>
</feature>
<dbReference type="EMBL" id="GEGO01007356">
    <property type="protein sequence ID" value="JAR88048.1"/>
    <property type="molecule type" value="Transcribed_RNA"/>
</dbReference>
<dbReference type="GO" id="GO:0003677">
    <property type="term" value="F:DNA binding"/>
    <property type="evidence" value="ECO:0007669"/>
    <property type="project" value="UniProtKB-KW"/>
</dbReference>
<dbReference type="Pfam" id="PF04218">
    <property type="entry name" value="CENP-B_N"/>
    <property type="match status" value="1"/>
</dbReference>
<dbReference type="Gene3D" id="1.10.10.60">
    <property type="entry name" value="Homeodomain-like"/>
    <property type="match status" value="2"/>
</dbReference>
<proteinExistence type="predicted"/>
<evidence type="ECO:0000313" key="6">
    <source>
        <dbReference type="EMBL" id="JAR88048.1"/>
    </source>
</evidence>
<dbReference type="SUPFAM" id="SSF46689">
    <property type="entry name" value="Homeodomain-like"/>
    <property type="match status" value="2"/>
</dbReference>
<dbReference type="Pfam" id="PF03184">
    <property type="entry name" value="DDE_1"/>
    <property type="match status" value="1"/>
</dbReference>
<keyword evidence="3" id="KW-0539">Nucleus</keyword>
<reference evidence="6" key="1">
    <citation type="journal article" date="2018" name="PLoS Negl. Trop. Dis.">
        <title>Sialome diversity of ticks revealed by RNAseq of single tick salivary glands.</title>
        <authorList>
            <person name="Perner J."/>
            <person name="Kropackova S."/>
            <person name="Kopacek P."/>
            <person name="Ribeiro J.M."/>
        </authorList>
    </citation>
    <scope>NUCLEOTIDE SEQUENCE</scope>
    <source>
        <strain evidence="6">Siblings of single egg batch collected in Ceske Budejovice</strain>
        <tissue evidence="6">Salivary glands</tissue>
    </source>
</reference>
<dbReference type="InterPro" id="IPR006600">
    <property type="entry name" value="HTH_CenpB_DNA-bd_dom"/>
</dbReference>
<dbReference type="InterPro" id="IPR050863">
    <property type="entry name" value="CenT-Element_Derived"/>
</dbReference>
<dbReference type="Pfam" id="PF03221">
    <property type="entry name" value="HTH_Tnp_Tc5"/>
    <property type="match status" value="1"/>
</dbReference>
<sequence>MASRKRKPLSLKEKLNILAAVDRDPKRKRIDIARDLGLPASTVNTVVSKRKDIESNALVFSSATKQARGAKHGELEAALLNWFKQARASGVNFDGSILREKAKEIAEMLDIDDFTASNGWISRFRTRHGISYRQVNGEAASVNPADIENWVALLPGIVNAYRPCDVFNADELGLFFKVQPTKSLSLKGESCHGGKVSKDRITVLLCCNEDGTEMIKPWMIGKWKQPTCLKNIARLPCVYKHNTKAWMTCSLFEVFLRYLDGRLGCKDRKGLLFLDNCSAHPKDTSFLRNLRVVFLPANTTSHLQPLDAGIIKNVKHLYRKCIVRRFLARVSRGEDPGKLTLLDAMHYLNTSWESVTQATVRNCFKKCGFRRLPEAEESEPSTSGAAEPCMSDNSDPCVSDEDDMDEELRSTGTDIAFGEFVAMDDDLATCDPQTVADIVAELRQGEVSGSDDDDDEEQERPPAATFAQAVTALDVLRSFFDHKNSCGVEKSLQTLEKELFFAKGQGTRQQKLTDAFGK</sequence>
<evidence type="ECO:0000256" key="4">
    <source>
        <dbReference type="SAM" id="MobiDB-lite"/>
    </source>
</evidence>
<evidence type="ECO:0000256" key="1">
    <source>
        <dbReference type="ARBA" id="ARBA00004123"/>
    </source>
</evidence>
<dbReference type="PANTHER" id="PTHR19303">
    <property type="entry name" value="TRANSPOSON"/>
    <property type="match status" value="1"/>
</dbReference>
<keyword evidence="2" id="KW-0238">DNA-binding</keyword>
<feature type="region of interest" description="Disordered" evidence="4">
    <location>
        <begin position="375"/>
        <end position="406"/>
    </location>
</feature>
<name>A0A147BBA7_IXORI</name>
<evidence type="ECO:0000256" key="3">
    <source>
        <dbReference type="ARBA" id="ARBA00023242"/>
    </source>
</evidence>
<dbReference type="PROSITE" id="PS51253">
    <property type="entry name" value="HTH_CENPB"/>
    <property type="match status" value="1"/>
</dbReference>
<dbReference type="InterPro" id="IPR009057">
    <property type="entry name" value="Homeodomain-like_sf"/>
</dbReference>
<dbReference type="InterPro" id="IPR007889">
    <property type="entry name" value="HTH_Psq"/>
</dbReference>